<feature type="transmembrane region" description="Helical" evidence="2">
    <location>
        <begin position="559"/>
        <end position="584"/>
    </location>
</feature>
<reference evidence="3" key="1">
    <citation type="submission" date="2023-01" db="EMBL/GenBank/DDBJ databases">
        <authorList>
            <person name="Van Ghelder C."/>
            <person name="Rancurel C."/>
        </authorList>
    </citation>
    <scope>NUCLEOTIDE SEQUENCE</scope>
    <source>
        <strain evidence="3">CNCM I-4278</strain>
    </source>
</reference>
<keyword evidence="2" id="KW-0472">Membrane</keyword>
<dbReference type="AlphaFoldDB" id="A0A9W4UK87"/>
<protein>
    <submittedName>
        <fullName evidence="3">Uncharacterized protein</fullName>
    </submittedName>
</protein>
<keyword evidence="2" id="KW-1133">Transmembrane helix</keyword>
<sequence length="652" mass="71748">MSRTAPDEFDASHHYGQTSSLNAYTAVSSSEPNEKNSSANPNEDVGIERGKQNRQKLESRQRQIVGALVDIFCIFLCIAIIVFAVFVRKNDGVEMGTHQRQLLDIFRTATTFFPYLFALIVSRGIRNVLNWRLARGINMMSFAYLSKCSTLANALIAPLGLRTFNRVPLMLIAIWVFSPLGSQGVLRSVSELQTVQTTNSTVLYYYPAASRQTESPGWLNGYNAANAVLFASFLSVGTSLNRSEDTFGNIKIPTLSKSNGYYDSTDWINMPASGWATYSSLIGIPFLKPTNRGNSTFKMRSWYWHLSDPTVSLSISGTGSSSTVRGYPWLPTAQEGLVNYTSTSGYWQFLFPNSTASSDRPASLTMPLMFENANPDNPNATSLKGSDVTSRHAGITRLSANLTHVPVEMHIFCNTGSCNTTAIRLSELVAPYPLESDLTFFTQHLLWWLAQAIPITHKGTPEYDVFNYFLNDSNANPFSKGYETLPDLASLGATELASRLEQVINAYWIAHSALAGVVNLNSLNLTEYAALSVNTAPLLANANATLLDFKSTLRCDKRWLSILCLATIIMMAAAATSLTFNWLYSGPEVSDFTSALMRSYRMPEFDRGTWSGDDLVRQLRHVSIKVGDASSESNVASIVIGPQEVVGSLDGK</sequence>
<name>A0A9W4UK87_9PLEO</name>
<keyword evidence="4" id="KW-1185">Reference proteome</keyword>
<evidence type="ECO:0000313" key="3">
    <source>
        <dbReference type="EMBL" id="CAI6337711.1"/>
    </source>
</evidence>
<keyword evidence="2" id="KW-0812">Transmembrane</keyword>
<gene>
    <name evidence="3" type="ORF">PDIGIT_LOCUS10825</name>
</gene>
<feature type="transmembrane region" description="Helical" evidence="2">
    <location>
        <begin position="64"/>
        <end position="85"/>
    </location>
</feature>
<feature type="region of interest" description="Disordered" evidence="1">
    <location>
        <begin position="25"/>
        <end position="54"/>
    </location>
</feature>
<organism evidence="3 4">
    <name type="scientific">Periconia digitata</name>
    <dbReference type="NCBI Taxonomy" id="1303443"/>
    <lineage>
        <taxon>Eukaryota</taxon>
        <taxon>Fungi</taxon>
        <taxon>Dikarya</taxon>
        <taxon>Ascomycota</taxon>
        <taxon>Pezizomycotina</taxon>
        <taxon>Dothideomycetes</taxon>
        <taxon>Pleosporomycetidae</taxon>
        <taxon>Pleosporales</taxon>
        <taxon>Massarineae</taxon>
        <taxon>Periconiaceae</taxon>
        <taxon>Periconia</taxon>
    </lineage>
</organism>
<proteinExistence type="predicted"/>
<dbReference type="EMBL" id="CAOQHR010000007">
    <property type="protein sequence ID" value="CAI6337711.1"/>
    <property type="molecule type" value="Genomic_DNA"/>
</dbReference>
<accession>A0A9W4UK87</accession>
<evidence type="ECO:0000256" key="2">
    <source>
        <dbReference type="SAM" id="Phobius"/>
    </source>
</evidence>
<comment type="caution">
    <text evidence="3">The sequence shown here is derived from an EMBL/GenBank/DDBJ whole genome shotgun (WGS) entry which is preliminary data.</text>
</comment>
<dbReference type="OrthoDB" id="3726939at2759"/>
<evidence type="ECO:0000256" key="1">
    <source>
        <dbReference type="SAM" id="MobiDB-lite"/>
    </source>
</evidence>
<dbReference type="Proteomes" id="UP001152607">
    <property type="component" value="Unassembled WGS sequence"/>
</dbReference>
<feature type="compositionally biased region" description="Polar residues" evidence="1">
    <location>
        <begin position="25"/>
        <end position="41"/>
    </location>
</feature>
<feature type="transmembrane region" description="Helical" evidence="2">
    <location>
        <begin position="105"/>
        <end position="121"/>
    </location>
</feature>
<evidence type="ECO:0000313" key="4">
    <source>
        <dbReference type="Proteomes" id="UP001152607"/>
    </source>
</evidence>